<reference evidence="2" key="1">
    <citation type="journal article" date="2019" name="Int. J. Syst. Evol. Microbiol.">
        <title>The Global Catalogue of Microorganisms (GCM) 10K type strain sequencing project: providing services to taxonomists for standard genome sequencing and annotation.</title>
        <authorList>
            <consortium name="The Broad Institute Genomics Platform"/>
            <consortium name="The Broad Institute Genome Sequencing Center for Infectious Disease"/>
            <person name="Wu L."/>
            <person name="Ma J."/>
        </authorList>
    </citation>
    <scope>NUCLEOTIDE SEQUENCE [LARGE SCALE GENOMIC DNA]</scope>
    <source>
        <strain evidence="2">CCUG 55250</strain>
    </source>
</reference>
<accession>A0ABW0IB51</accession>
<dbReference type="EMBL" id="JBHSMA010000004">
    <property type="protein sequence ID" value="MFC5410711.1"/>
    <property type="molecule type" value="Genomic_DNA"/>
</dbReference>
<proteinExistence type="predicted"/>
<dbReference type="RefSeq" id="WP_379846654.1">
    <property type="nucleotide sequence ID" value="NZ_JBHSMA010000004.1"/>
</dbReference>
<name>A0ABW0IB51_9BACT</name>
<dbReference type="InterPro" id="IPR053842">
    <property type="entry name" value="NikA-like"/>
</dbReference>
<comment type="caution">
    <text evidence="1">The sequence shown here is derived from an EMBL/GenBank/DDBJ whole genome shotgun (WGS) entry which is preliminary data.</text>
</comment>
<gene>
    <name evidence="1" type="primary">mobC</name>
    <name evidence="1" type="ORF">ACFPMF_15415</name>
</gene>
<dbReference type="Proteomes" id="UP001596106">
    <property type="component" value="Unassembled WGS sequence"/>
</dbReference>
<keyword evidence="2" id="KW-1185">Reference proteome</keyword>
<evidence type="ECO:0000313" key="2">
    <source>
        <dbReference type="Proteomes" id="UP001596106"/>
    </source>
</evidence>
<protein>
    <submittedName>
        <fullName evidence="1">Plasmid mobilization relaxosome protein MobC</fullName>
    </submittedName>
</protein>
<sequence length="136" mass="15989">MEWERNKGGRPKKEEKEKRTMNVRIRFTEDEYQRLKTRMATTNAPDFSTFVRAICLEKPLQLAVPTSSQDDQMLDLIREIRVDITKIGSNINQSVKRINSTTDYQNLQKETQEMSSRMQEIEVRLRSLMSAFTNKA</sequence>
<dbReference type="Pfam" id="PF21983">
    <property type="entry name" value="NikA-like"/>
    <property type="match status" value="1"/>
</dbReference>
<organism evidence="1 2">
    <name type="scientific">Larkinella bovis</name>
    <dbReference type="NCBI Taxonomy" id="683041"/>
    <lineage>
        <taxon>Bacteria</taxon>
        <taxon>Pseudomonadati</taxon>
        <taxon>Bacteroidota</taxon>
        <taxon>Cytophagia</taxon>
        <taxon>Cytophagales</taxon>
        <taxon>Spirosomataceae</taxon>
        <taxon>Larkinella</taxon>
    </lineage>
</organism>
<evidence type="ECO:0000313" key="1">
    <source>
        <dbReference type="EMBL" id="MFC5410711.1"/>
    </source>
</evidence>